<dbReference type="InterPro" id="IPR020103">
    <property type="entry name" value="PsdUridine_synth_cat_dom_sf"/>
</dbReference>
<dbReference type="SUPFAM" id="SSF55120">
    <property type="entry name" value="Pseudouridine synthase"/>
    <property type="match status" value="1"/>
</dbReference>
<evidence type="ECO:0000256" key="2">
    <source>
        <dbReference type="ARBA" id="ARBA00023235"/>
    </source>
</evidence>
<dbReference type="PROSITE" id="PS50889">
    <property type="entry name" value="S4"/>
    <property type="match status" value="1"/>
</dbReference>
<dbReference type="Gene3D" id="3.10.290.10">
    <property type="entry name" value="RNA-binding S4 domain"/>
    <property type="match status" value="1"/>
</dbReference>
<dbReference type="PROSITE" id="PS01129">
    <property type="entry name" value="PSI_RLU"/>
    <property type="match status" value="1"/>
</dbReference>
<organism evidence="7">
    <name type="scientific">Schlesneria paludicola</name>
    <dbReference type="NCBI Taxonomy" id="360056"/>
    <lineage>
        <taxon>Bacteria</taxon>
        <taxon>Pseudomonadati</taxon>
        <taxon>Planctomycetota</taxon>
        <taxon>Planctomycetia</taxon>
        <taxon>Planctomycetales</taxon>
        <taxon>Planctomycetaceae</taxon>
        <taxon>Schlesneria</taxon>
    </lineage>
</organism>
<dbReference type="AlphaFoldDB" id="A0A7C4QR18"/>
<dbReference type="SUPFAM" id="SSF55174">
    <property type="entry name" value="Alpha-L RNA-binding motif"/>
    <property type="match status" value="1"/>
</dbReference>
<dbReference type="InterPro" id="IPR006224">
    <property type="entry name" value="PsdUridine_synth_RluA-like_CS"/>
</dbReference>
<reference evidence="7" key="1">
    <citation type="journal article" date="2020" name="mSystems">
        <title>Genome- and Community-Level Interaction Insights into Carbon Utilization and Element Cycling Functions of Hydrothermarchaeota in Hydrothermal Sediment.</title>
        <authorList>
            <person name="Zhou Z."/>
            <person name="Liu Y."/>
            <person name="Xu W."/>
            <person name="Pan J."/>
            <person name="Luo Z.H."/>
            <person name="Li M."/>
        </authorList>
    </citation>
    <scope>NUCLEOTIDE SEQUENCE [LARGE SCALE GENOMIC DNA]</scope>
    <source>
        <strain evidence="7">SpSt-508</strain>
    </source>
</reference>
<dbReference type="GO" id="GO:0009982">
    <property type="term" value="F:pseudouridine synthase activity"/>
    <property type="evidence" value="ECO:0007669"/>
    <property type="project" value="InterPro"/>
</dbReference>
<dbReference type="Pfam" id="PF00849">
    <property type="entry name" value="PseudoU_synth_2"/>
    <property type="match status" value="1"/>
</dbReference>
<evidence type="ECO:0000259" key="6">
    <source>
        <dbReference type="Pfam" id="PF00849"/>
    </source>
</evidence>
<dbReference type="InterPro" id="IPR006225">
    <property type="entry name" value="PsdUridine_synth_RluC/D"/>
</dbReference>
<dbReference type="NCBIfam" id="TIGR00005">
    <property type="entry name" value="rluA_subfam"/>
    <property type="match status" value="1"/>
</dbReference>
<sequence>MQAGHPPSTTVVVDRHLSGCRIDTFLSRHLRSYTSWRMHRLVRAGQVTVDGKTADVQERVYTGQTVSVRLLEPPDDLMPAEEIPLHVLYEDEWLIVVDKPAGLIVHPCGERPRGTLTNAVQWHIDRTAAVKGLVKPGVVHRLDRDTSGVIVLAKDHLSHRLLSLQFQRGRVAKEYVAVVEGVLASDRGVIDLPIGRVKGCSSALMTTRGDALDPRPSSTAYEVLERLPRHTVVKARPRTGRLHQIRVHLAAVGHPVVGDEYYAAHGELKPPRPPLLPNGTRPGPPISPYISRHALHAAALSLTHPRRQEWMTFSAPWPLDLLEAVERLRGLAAGQDAP</sequence>
<comment type="function">
    <text evidence="5">Responsible for synthesis of pseudouridine from uracil.</text>
</comment>
<protein>
    <recommendedName>
        <fullName evidence="5">Pseudouridine synthase</fullName>
        <ecNumber evidence="5">5.4.99.-</ecNumber>
    </recommendedName>
</protein>
<dbReference type="InterPro" id="IPR050188">
    <property type="entry name" value="RluA_PseudoU_synthase"/>
</dbReference>
<evidence type="ECO:0000256" key="1">
    <source>
        <dbReference type="ARBA" id="ARBA00010876"/>
    </source>
</evidence>
<keyword evidence="4" id="KW-0694">RNA-binding</keyword>
<feature type="active site" evidence="3">
    <location>
        <position position="143"/>
    </location>
</feature>
<dbReference type="PANTHER" id="PTHR21600:SF87">
    <property type="entry name" value="RNA PSEUDOURIDYLATE SYNTHASE DOMAIN-CONTAINING PROTEIN 1"/>
    <property type="match status" value="1"/>
</dbReference>
<dbReference type="EC" id="5.4.99.-" evidence="5"/>
<dbReference type="GO" id="GO:0140098">
    <property type="term" value="F:catalytic activity, acting on RNA"/>
    <property type="evidence" value="ECO:0007669"/>
    <property type="project" value="UniProtKB-ARBA"/>
</dbReference>
<comment type="similarity">
    <text evidence="1 5">Belongs to the pseudouridine synthase RluA family.</text>
</comment>
<comment type="catalytic activity">
    <reaction evidence="5">
        <text>a uridine in RNA = a pseudouridine in RNA</text>
        <dbReference type="Rhea" id="RHEA:48348"/>
        <dbReference type="Rhea" id="RHEA-COMP:12068"/>
        <dbReference type="Rhea" id="RHEA-COMP:12069"/>
        <dbReference type="ChEBI" id="CHEBI:65314"/>
        <dbReference type="ChEBI" id="CHEBI:65315"/>
    </reaction>
</comment>
<dbReference type="GO" id="GO:0000455">
    <property type="term" value="P:enzyme-directed rRNA pseudouridine synthesis"/>
    <property type="evidence" value="ECO:0007669"/>
    <property type="project" value="TreeGrafter"/>
</dbReference>
<gene>
    <name evidence="7" type="ORF">ENS64_15580</name>
</gene>
<feature type="domain" description="Pseudouridine synthase RsuA/RluA-like" evidence="6">
    <location>
        <begin position="94"/>
        <end position="251"/>
    </location>
</feature>
<dbReference type="InterPro" id="IPR006145">
    <property type="entry name" value="PsdUridine_synth_RsuA/RluA"/>
</dbReference>
<dbReference type="PANTHER" id="PTHR21600">
    <property type="entry name" value="MITOCHONDRIAL RNA PSEUDOURIDINE SYNTHASE"/>
    <property type="match status" value="1"/>
</dbReference>
<dbReference type="CDD" id="cd02869">
    <property type="entry name" value="PseudoU_synth_RluA_like"/>
    <property type="match status" value="1"/>
</dbReference>
<comment type="caution">
    <text evidence="7">The sequence shown here is derived from an EMBL/GenBank/DDBJ whole genome shotgun (WGS) entry which is preliminary data.</text>
</comment>
<dbReference type="GO" id="GO:0003723">
    <property type="term" value="F:RNA binding"/>
    <property type="evidence" value="ECO:0007669"/>
    <property type="project" value="UniProtKB-KW"/>
</dbReference>
<evidence type="ECO:0000256" key="5">
    <source>
        <dbReference type="RuleBase" id="RU362028"/>
    </source>
</evidence>
<keyword evidence="2 5" id="KW-0413">Isomerase</keyword>
<dbReference type="Gene3D" id="3.30.2350.10">
    <property type="entry name" value="Pseudouridine synthase"/>
    <property type="match status" value="1"/>
</dbReference>
<dbReference type="InterPro" id="IPR036986">
    <property type="entry name" value="S4_RNA-bd_sf"/>
</dbReference>
<evidence type="ECO:0000313" key="7">
    <source>
        <dbReference type="EMBL" id="HGT40664.1"/>
    </source>
</evidence>
<dbReference type="CDD" id="cd00165">
    <property type="entry name" value="S4"/>
    <property type="match status" value="1"/>
</dbReference>
<name>A0A7C4QR18_9PLAN</name>
<evidence type="ECO:0000256" key="4">
    <source>
        <dbReference type="PROSITE-ProRule" id="PRU00182"/>
    </source>
</evidence>
<proteinExistence type="inferred from homology"/>
<accession>A0A7C4QR18</accession>
<evidence type="ECO:0000256" key="3">
    <source>
        <dbReference type="PIRSR" id="PIRSR606225-1"/>
    </source>
</evidence>
<dbReference type="EMBL" id="DSVQ01000018">
    <property type="protein sequence ID" value="HGT40664.1"/>
    <property type="molecule type" value="Genomic_DNA"/>
</dbReference>